<evidence type="ECO:0000259" key="13">
    <source>
        <dbReference type="PROSITE" id="PS50880"/>
    </source>
</evidence>
<dbReference type="GO" id="GO:0003899">
    <property type="term" value="F:DNA-directed RNA polymerase activity"/>
    <property type="evidence" value="ECO:0007669"/>
    <property type="project" value="InterPro"/>
</dbReference>
<keyword evidence="9" id="KW-0862">Zinc</keyword>
<dbReference type="GO" id="GO:0005737">
    <property type="term" value="C:cytoplasm"/>
    <property type="evidence" value="ECO:0007669"/>
    <property type="project" value="TreeGrafter"/>
</dbReference>
<organism evidence="14">
    <name type="scientific">marine metagenome</name>
    <dbReference type="NCBI Taxonomy" id="408172"/>
    <lineage>
        <taxon>unclassified sequences</taxon>
        <taxon>metagenomes</taxon>
        <taxon>ecological metagenomes</taxon>
    </lineage>
</organism>
<keyword evidence="12" id="KW-0804">Transcription</keyword>
<keyword evidence="8" id="KW-0863">Zinc-finger</keyword>
<dbReference type="InterPro" id="IPR050219">
    <property type="entry name" value="DnaG_primase"/>
</dbReference>
<dbReference type="NCBIfam" id="TIGR01391">
    <property type="entry name" value="dnaG"/>
    <property type="match status" value="1"/>
</dbReference>
<dbReference type="Gene3D" id="1.10.860.10">
    <property type="entry name" value="DNAb Helicase, Chain A"/>
    <property type="match status" value="1"/>
</dbReference>
<dbReference type="PANTHER" id="PTHR30313:SF2">
    <property type="entry name" value="DNA PRIMASE"/>
    <property type="match status" value="1"/>
</dbReference>
<evidence type="ECO:0000256" key="5">
    <source>
        <dbReference type="ARBA" id="ARBA00022695"/>
    </source>
</evidence>
<keyword evidence="2" id="KW-0240">DNA-directed RNA polymerase</keyword>
<dbReference type="SUPFAM" id="SSF57783">
    <property type="entry name" value="Zinc beta-ribbon"/>
    <property type="match status" value="1"/>
</dbReference>
<evidence type="ECO:0000256" key="9">
    <source>
        <dbReference type="ARBA" id="ARBA00022833"/>
    </source>
</evidence>
<keyword evidence="11" id="KW-0238">DNA-binding</keyword>
<accession>A0A381P896</accession>
<evidence type="ECO:0000256" key="6">
    <source>
        <dbReference type="ARBA" id="ARBA00022705"/>
    </source>
</evidence>
<dbReference type="HAMAP" id="MF_00974">
    <property type="entry name" value="DNA_primase_DnaG"/>
    <property type="match status" value="1"/>
</dbReference>
<dbReference type="Pfam" id="PF13155">
    <property type="entry name" value="Toprim_2"/>
    <property type="match status" value="1"/>
</dbReference>
<keyword evidence="3" id="KW-0639">Primosome</keyword>
<dbReference type="GO" id="GO:0003677">
    <property type="term" value="F:DNA binding"/>
    <property type="evidence" value="ECO:0007669"/>
    <property type="project" value="UniProtKB-KW"/>
</dbReference>
<evidence type="ECO:0000256" key="3">
    <source>
        <dbReference type="ARBA" id="ARBA00022515"/>
    </source>
</evidence>
<feature type="domain" description="Toprim" evidence="13">
    <location>
        <begin position="258"/>
        <end position="339"/>
    </location>
</feature>
<keyword evidence="5" id="KW-0548">Nucleotidyltransferase</keyword>
<protein>
    <recommendedName>
        <fullName evidence="13">Toprim domain-containing protein</fullName>
    </recommendedName>
</protein>
<dbReference type="InterPro" id="IPR019475">
    <property type="entry name" value="DNA_primase_DnaB-bd"/>
</dbReference>
<dbReference type="SMART" id="SM00493">
    <property type="entry name" value="TOPRIM"/>
    <property type="match status" value="1"/>
</dbReference>
<dbReference type="PANTHER" id="PTHR30313">
    <property type="entry name" value="DNA PRIMASE"/>
    <property type="match status" value="1"/>
</dbReference>
<dbReference type="InterPro" id="IPR037068">
    <property type="entry name" value="DNA_primase_core_N_sf"/>
</dbReference>
<dbReference type="InterPro" id="IPR006171">
    <property type="entry name" value="TOPRIM_dom"/>
</dbReference>
<dbReference type="GO" id="GO:1990077">
    <property type="term" value="C:primosome complex"/>
    <property type="evidence" value="ECO:0007669"/>
    <property type="project" value="UniProtKB-KW"/>
</dbReference>
<comment type="cofactor">
    <cofactor evidence="1">
        <name>Zn(2+)</name>
        <dbReference type="ChEBI" id="CHEBI:29105"/>
    </cofactor>
</comment>
<dbReference type="InterPro" id="IPR030846">
    <property type="entry name" value="DnaG_bac"/>
</dbReference>
<evidence type="ECO:0000256" key="7">
    <source>
        <dbReference type="ARBA" id="ARBA00022723"/>
    </source>
</evidence>
<dbReference type="Pfam" id="PF08275">
    <property type="entry name" value="DNAG_N"/>
    <property type="match status" value="1"/>
</dbReference>
<dbReference type="InterPro" id="IPR013264">
    <property type="entry name" value="DNAG_N"/>
</dbReference>
<dbReference type="InterPro" id="IPR002694">
    <property type="entry name" value="Znf_CHC2"/>
</dbReference>
<dbReference type="Pfam" id="PF01807">
    <property type="entry name" value="Zn_ribbon_DnaG"/>
    <property type="match status" value="1"/>
</dbReference>
<gene>
    <name evidence="14" type="ORF">METZ01_LOCUS15282</name>
</gene>
<dbReference type="GO" id="GO:0006269">
    <property type="term" value="P:DNA replication, synthesis of primer"/>
    <property type="evidence" value="ECO:0007669"/>
    <property type="project" value="UniProtKB-KW"/>
</dbReference>
<dbReference type="FunFam" id="3.90.580.10:FF:000001">
    <property type="entry name" value="DNA primase"/>
    <property type="match status" value="1"/>
</dbReference>
<reference evidence="14" key="1">
    <citation type="submission" date="2018-05" db="EMBL/GenBank/DDBJ databases">
        <authorList>
            <person name="Lanie J.A."/>
            <person name="Ng W.-L."/>
            <person name="Kazmierczak K.M."/>
            <person name="Andrzejewski T.M."/>
            <person name="Davidsen T.M."/>
            <person name="Wayne K.J."/>
            <person name="Tettelin H."/>
            <person name="Glass J.I."/>
            <person name="Rusch D."/>
            <person name="Podicherti R."/>
            <person name="Tsui H.-C.T."/>
            <person name="Winkler M.E."/>
        </authorList>
    </citation>
    <scope>NUCLEOTIDE SEQUENCE</scope>
</reference>
<dbReference type="InterPro" id="IPR006295">
    <property type="entry name" value="DNA_primase_DnaG"/>
</dbReference>
<dbReference type="EMBL" id="UINC01000869">
    <property type="protein sequence ID" value="SUZ62428.1"/>
    <property type="molecule type" value="Genomic_DNA"/>
</dbReference>
<sequence>MQFSKDFIRKVAEATELVDLISERGITLKRAGANYKGLCPFHSEKTPSFNVNPERGFFHCFGCSASGDGIKFLMQFDRLSFAEAIEELANRASIPLEIQSGGPRLPNPDEDRGLRCLREAATFYREKLSVPEGENAVNYLHKRLVPESMWVQFQIGMSPDEWQGTLNCLQQKKISLEEMSRTGLIKVSEKSGRHYDTFRGRLMFPIKDIRGRCIGFGARAMKPDDKPKYLNSPETSYYQKSQILYGLYEGLSSIRKLRRMIFVEGYLDVIRLHENGFTEAVAPCGTALTLDHIKIVQRHADTAILLFDGDTAGKNAALRYAHLMLPIALESYILTLPEGEDPDTFLLNHGKEGFDDLLDRKVPTLDYLVQQTLKKFPDSVQGRIQGLEELLPTLQEIQDPKRRQLTLMTIGERMSIPPGLLSKELKRKENKSLHKKQKNDTVSRLSNNTKVSQDEQWLLQSLLRKGKLWPKVREHLKSEEFQTPHFQLLYAKLLELPDEAFQSFDPYTLEESDPELFQSVMLILTEEIPSHDFGLSLKRIKERNLELKYQERLLCSDSDEERAQAGAKRRKEEKELKEVKLIFDNILAL</sequence>
<dbReference type="AlphaFoldDB" id="A0A381P896"/>
<dbReference type="InterPro" id="IPR016136">
    <property type="entry name" value="DNA_helicase_N/primase_C"/>
</dbReference>
<evidence type="ECO:0000256" key="10">
    <source>
        <dbReference type="ARBA" id="ARBA00022842"/>
    </source>
</evidence>
<dbReference type="InterPro" id="IPR034151">
    <property type="entry name" value="TOPRIM_DnaG_bac"/>
</dbReference>
<evidence type="ECO:0000256" key="12">
    <source>
        <dbReference type="ARBA" id="ARBA00023163"/>
    </source>
</evidence>
<keyword evidence="4" id="KW-0808">Transferase</keyword>
<name>A0A381P896_9ZZZZ</name>
<dbReference type="PIRSF" id="PIRSF002811">
    <property type="entry name" value="DnaG"/>
    <property type="match status" value="1"/>
</dbReference>
<dbReference type="Pfam" id="PF10410">
    <property type="entry name" value="DnaB_bind"/>
    <property type="match status" value="1"/>
</dbReference>
<dbReference type="PROSITE" id="PS50880">
    <property type="entry name" value="TOPRIM"/>
    <property type="match status" value="1"/>
</dbReference>
<dbReference type="InterPro" id="IPR036977">
    <property type="entry name" value="DNA_primase_Znf_CHC2"/>
</dbReference>
<evidence type="ECO:0000256" key="1">
    <source>
        <dbReference type="ARBA" id="ARBA00001947"/>
    </source>
</evidence>
<evidence type="ECO:0000256" key="8">
    <source>
        <dbReference type="ARBA" id="ARBA00022771"/>
    </source>
</evidence>
<dbReference type="Gene3D" id="3.90.580.10">
    <property type="entry name" value="Zinc finger, CHC2-type domain"/>
    <property type="match status" value="1"/>
</dbReference>
<evidence type="ECO:0000256" key="2">
    <source>
        <dbReference type="ARBA" id="ARBA00022478"/>
    </source>
</evidence>
<evidence type="ECO:0000313" key="14">
    <source>
        <dbReference type="EMBL" id="SUZ62428.1"/>
    </source>
</evidence>
<dbReference type="GO" id="GO:0000428">
    <property type="term" value="C:DNA-directed RNA polymerase complex"/>
    <property type="evidence" value="ECO:0007669"/>
    <property type="project" value="UniProtKB-KW"/>
</dbReference>
<dbReference type="Gene3D" id="3.40.1360.10">
    <property type="match status" value="1"/>
</dbReference>
<evidence type="ECO:0000256" key="4">
    <source>
        <dbReference type="ARBA" id="ARBA00022679"/>
    </source>
</evidence>
<keyword evidence="7" id="KW-0479">Metal-binding</keyword>
<proteinExistence type="inferred from homology"/>
<keyword evidence="6" id="KW-0235">DNA replication</keyword>
<evidence type="ECO:0000256" key="11">
    <source>
        <dbReference type="ARBA" id="ARBA00023125"/>
    </source>
</evidence>
<dbReference type="SUPFAM" id="SSF56731">
    <property type="entry name" value="DNA primase core"/>
    <property type="match status" value="1"/>
</dbReference>
<dbReference type="SMART" id="SM00400">
    <property type="entry name" value="ZnF_CHCC"/>
    <property type="match status" value="1"/>
</dbReference>
<keyword evidence="10" id="KW-0460">Magnesium</keyword>
<dbReference type="CDD" id="cd03364">
    <property type="entry name" value="TOPRIM_DnaG_primases"/>
    <property type="match status" value="1"/>
</dbReference>
<dbReference type="Gene3D" id="3.90.980.10">
    <property type="entry name" value="DNA primase, catalytic core, N-terminal domain"/>
    <property type="match status" value="1"/>
</dbReference>
<dbReference type="GO" id="GO:0008270">
    <property type="term" value="F:zinc ion binding"/>
    <property type="evidence" value="ECO:0007669"/>
    <property type="project" value="UniProtKB-KW"/>
</dbReference>